<dbReference type="InterPro" id="IPR005693">
    <property type="entry name" value="Mce"/>
</dbReference>
<evidence type="ECO:0008006" key="7">
    <source>
        <dbReference type="Google" id="ProtNLM"/>
    </source>
</evidence>
<dbReference type="EMBL" id="BAAAHH010000017">
    <property type="protein sequence ID" value="GAA0956467.1"/>
    <property type="molecule type" value="Genomic_DNA"/>
</dbReference>
<comment type="caution">
    <text evidence="5">The sequence shown here is derived from an EMBL/GenBank/DDBJ whole genome shotgun (WGS) entry which is preliminary data.</text>
</comment>
<evidence type="ECO:0000313" key="5">
    <source>
        <dbReference type="EMBL" id="GAA0956467.1"/>
    </source>
</evidence>
<proteinExistence type="predicted"/>
<evidence type="ECO:0000259" key="4">
    <source>
        <dbReference type="Pfam" id="PF11887"/>
    </source>
</evidence>
<organism evidence="5 6">
    <name type="scientific">Actinocorallia libanotica</name>
    <dbReference type="NCBI Taxonomy" id="46162"/>
    <lineage>
        <taxon>Bacteria</taxon>
        <taxon>Bacillati</taxon>
        <taxon>Actinomycetota</taxon>
        <taxon>Actinomycetes</taxon>
        <taxon>Streptosporangiales</taxon>
        <taxon>Thermomonosporaceae</taxon>
        <taxon>Actinocorallia</taxon>
    </lineage>
</organism>
<dbReference type="InterPro" id="IPR003399">
    <property type="entry name" value="Mce/MlaD"/>
</dbReference>
<dbReference type="PANTHER" id="PTHR33371:SF4">
    <property type="entry name" value="INTERMEMBRANE PHOSPHOLIPID TRANSPORT SYSTEM BINDING PROTEIN MLAD"/>
    <property type="match status" value="1"/>
</dbReference>
<dbReference type="PANTHER" id="PTHR33371">
    <property type="entry name" value="INTERMEMBRANE PHOSPHOLIPID TRANSPORT SYSTEM BINDING PROTEIN MLAD-RELATED"/>
    <property type="match status" value="1"/>
</dbReference>
<feature type="region of interest" description="Disordered" evidence="1">
    <location>
        <begin position="356"/>
        <end position="375"/>
    </location>
</feature>
<gene>
    <name evidence="5" type="ORF">GCM10009550_42510</name>
</gene>
<dbReference type="NCBIfam" id="TIGR00996">
    <property type="entry name" value="Mtu_fam_mce"/>
    <property type="match status" value="1"/>
</dbReference>
<evidence type="ECO:0000259" key="3">
    <source>
        <dbReference type="Pfam" id="PF02470"/>
    </source>
</evidence>
<keyword evidence="2" id="KW-0812">Transmembrane</keyword>
<dbReference type="InterPro" id="IPR052336">
    <property type="entry name" value="MlaD_Phospholipid_Transporter"/>
</dbReference>
<feature type="domain" description="Mce/MlaD" evidence="3">
    <location>
        <begin position="37"/>
        <end position="111"/>
    </location>
</feature>
<name>A0ABP4C020_9ACTN</name>
<dbReference type="Pfam" id="PF02470">
    <property type="entry name" value="MlaD"/>
    <property type="match status" value="1"/>
</dbReference>
<keyword evidence="2" id="KW-1133">Transmembrane helix</keyword>
<reference evidence="6" key="1">
    <citation type="journal article" date="2019" name="Int. J. Syst. Evol. Microbiol.">
        <title>The Global Catalogue of Microorganisms (GCM) 10K type strain sequencing project: providing services to taxonomists for standard genome sequencing and annotation.</title>
        <authorList>
            <consortium name="The Broad Institute Genomics Platform"/>
            <consortium name="The Broad Institute Genome Sequencing Center for Infectious Disease"/>
            <person name="Wu L."/>
            <person name="Ma J."/>
        </authorList>
    </citation>
    <scope>NUCLEOTIDE SEQUENCE [LARGE SCALE GENOMIC DNA]</scope>
    <source>
        <strain evidence="6">JCM 10696</strain>
    </source>
</reference>
<dbReference type="Proteomes" id="UP001500665">
    <property type="component" value="Unassembled WGS sequence"/>
</dbReference>
<sequence length="430" mass="45973">MRPRILINLISFALLGVALVVWALTSIVSVDALRKPFTVRAEFASSPGLRSDLEVSYLGVKVGSVDKVQQGTGMVLVDLHLDRGVVVPSNVKAAVLRKSAIGEPYIAMEPGDGETARPMREGDRIPLARTSVTVNYKELFDSVGGLLKAVDPKDANTVIHELALGLAGRDNTLRDMIGDANQLTGTLAENAEVLDELSVQLTALTKVLADGGPELANGLDGLAAFNGELAGRREDLDSVLDRGPQFMAQVKRLVEDARPGLSCLLNALGTPAPSLFTPQASKQLSQALGLLHKRFPKIVDNVIEKEPSGRPYIRVTMALTAAGPVPAAKEYRPPLTGIQTPDLYYCTKAYKSTDLEEKAEKSGTQVNEPQTTARSGPFTAVEAPTAQAEPVSQETALGRWLPVLPVVLAAAALALTARRTLAVVRRRARR</sequence>
<keyword evidence="2" id="KW-0472">Membrane</keyword>
<protein>
    <recommendedName>
        <fullName evidence="7">Phospholipid/cholesterol/gamma-HCH transport system substrate-binding protein</fullName>
    </recommendedName>
</protein>
<dbReference type="Pfam" id="PF11887">
    <property type="entry name" value="Mce4_CUP1"/>
    <property type="match status" value="1"/>
</dbReference>
<dbReference type="InterPro" id="IPR024516">
    <property type="entry name" value="Mce_C"/>
</dbReference>
<feature type="compositionally biased region" description="Polar residues" evidence="1">
    <location>
        <begin position="362"/>
        <end position="374"/>
    </location>
</feature>
<evidence type="ECO:0000313" key="6">
    <source>
        <dbReference type="Proteomes" id="UP001500665"/>
    </source>
</evidence>
<feature type="domain" description="Mammalian cell entry C-terminal" evidence="4">
    <location>
        <begin position="116"/>
        <end position="271"/>
    </location>
</feature>
<dbReference type="RefSeq" id="WP_344242628.1">
    <property type="nucleotide sequence ID" value="NZ_BAAAHH010000017.1"/>
</dbReference>
<feature type="transmembrane region" description="Helical" evidence="2">
    <location>
        <begin position="400"/>
        <end position="421"/>
    </location>
</feature>
<evidence type="ECO:0000256" key="1">
    <source>
        <dbReference type="SAM" id="MobiDB-lite"/>
    </source>
</evidence>
<keyword evidence="6" id="KW-1185">Reference proteome</keyword>
<accession>A0ABP4C020</accession>
<evidence type="ECO:0000256" key="2">
    <source>
        <dbReference type="SAM" id="Phobius"/>
    </source>
</evidence>